<evidence type="ECO:0000256" key="5">
    <source>
        <dbReference type="ARBA" id="ARBA00022525"/>
    </source>
</evidence>
<evidence type="ECO:0000256" key="10">
    <source>
        <dbReference type="ARBA" id="ARBA00023136"/>
    </source>
</evidence>
<gene>
    <name evidence="19" type="primary">LOC102372103</name>
</gene>
<evidence type="ECO:0000256" key="16">
    <source>
        <dbReference type="SAM" id="SignalP"/>
    </source>
</evidence>
<evidence type="ECO:0000313" key="19">
    <source>
        <dbReference type="RefSeq" id="XP_025053418.1"/>
    </source>
</evidence>
<evidence type="ECO:0000256" key="7">
    <source>
        <dbReference type="ARBA" id="ARBA00022674"/>
    </source>
</evidence>
<feature type="domain" description="Sushi" evidence="17">
    <location>
        <begin position="80"/>
        <end position="141"/>
    </location>
</feature>
<dbReference type="PANTHER" id="PTHR19325">
    <property type="entry name" value="COMPLEMENT COMPONENT-RELATED SUSHI DOMAIN-CONTAINING"/>
    <property type="match status" value="1"/>
</dbReference>
<dbReference type="InParanoid" id="A0A3Q0G5N3"/>
<dbReference type="Pfam" id="PF00095">
    <property type="entry name" value="WAP"/>
    <property type="match status" value="1"/>
</dbReference>
<dbReference type="Proteomes" id="UP000189705">
    <property type="component" value="Unplaced"/>
</dbReference>
<dbReference type="KEGG" id="asn:102372103"/>
<evidence type="ECO:0000259" key="17">
    <source>
        <dbReference type="PROSITE" id="PS50923"/>
    </source>
</evidence>
<evidence type="ECO:0000256" key="3">
    <source>
        <dbReference type="ARBA" id="ARBA00004613"/>
    </source>
</evidence>
<dbReference type="PANTHER" id="PTHR19325:SF502">
    <property type="entry name" value="BETA-2-GLYCOPROTEIN 1"/>
    <property type="match status" value="1"/>
</dbReference>
<dbReference type="FunFam" id="2.10.70.10:FF:000011">
    <property type="entry name" value="CUB and sushi domain-containing protein 3 isoform A"/>
    <property type="match status" value="1"/>
</dbReference>
<dbReference type="InterPro" id="IPR015104">
    <property type="entry name" value="Sushi_2"/>
</dbReference>
<evidence type="ECO:0000256" key="8">
    <source>
        <dbReference type="ARBA" id="ARBA00022729"/>
    </source>
</evidence>
<comment type="function">
    <text evidence="1">Binds to various kinds of negatively charged substances such as heparin, phospholipids, and dextran sulfate. May prevent activation of the intrinsic blood coagulation cascade by binding to phospholipids on the surface of damaged cells.</text>
</comment>
<dbReference type="GO" id="GO:0008201">
    <property type="term" value="F:heparin binding"/>
    <property type="evidence" value="ECO:0007669"/>
    <property type="project" value="UniProtKB-KW"/>
</dbReference>
<dbReference type="Gene3D" id="2.10.70.10">
    <property type="entry name" value="Complement Module, domain 1"/>
    <property type="match status" value="4"/>
</dbReference>
<feature type="domain" description="Sushi" evidence="17">
    <location>
        <begin position="204"/>
        <end position="263"/>
    </location>
</feature>
<dbReference type="SUPFAM" id="SSF57535">
    <property type="entry name" value="Complement control module/SCR domain"/>
    <property type="match status" value="4"/>
</dbReference>
<evidence type="ECO:0000256" key="12">
    <source>
        <dbReference type="ARBA" id="ARBA00023180"/>
    </source>
</evidence>
<dbReference type="AlphaFoldDB" id="A0A3Q0G5N3"/>
<keyword evidence="6 15" id="KW-0768">Sushi</keyword>
<dbReference type="InterPro" id="IPR050350">
    <property type="entry name" value="Compl-Cell_Adhes-Reg"/>
</dbReference>
<dbReference type="InterPro" id="IPR000436">
    <property type="entry name" value="Sushi_SCR_CCP_dom"/>
</dbReference>
<sequence length="349" mass="38926">MPHSAPLILALLCLLLPLGGNKAKGATQPGPCASWREESATVNLANQTCQRKCRHDRDCLGRRQCLCDGACGLSCVMPGRSCSWPVKVENAKTHLVQETHSFGALMEVTCQTGFIMGARQGAALSRCQGDRRWSLTPPCRRDLSLASCGPPPEIDHGFHHGASYRAGQEVQYQCKRGYQLEGVDTLRCQENQEWSRPAPVCRSMFCPPPQAVAKGYLVAVKKAQYRAGEVIYYLCKRGLLMDGSNRVTCLQNGTWSPQPFCRARCEVPAKRSRVLYQGMKLWVQEIPEGLVQHGETVSFYCRNHNQTCSYLASTRCFDGVLPLPVCYNEPTWLQYTLYPKRVVSEIQSC</sequence>
<organism evidence="18 19">
    <name type="scientific">Alligator sinensis</name>
    <name type="common">Chinese alligator</name>
    <dbReference type="NCBI Taxonomy" id="38654"/>
    <lineage>
        <taxon>Eukaryota</taxon>
        <taxon>Metazoa</taxon>
        <taxon>Chordata</taxon>
        <taxon>Craniata</taxon>
        <taxon>Vertebrata</taxon>
        <taxon>Euteleostomi</taxon>
        <taxon>Archelosauria</taxon>
        <taxon>Archosauria</taxon>
        <taxon>Crocodylia</taxon>
        <taxon>Alligatoridae</taxon>
        <taxon>Alligatorinae</taxon>
        <taxon>Alligator</taxon>
    </lineage>
</organism>
<feature type="disulfide bond" evidence="15">
    <location>
        <begin position="174"/>
        <end position="201"/>
    </location>
</feature>
<evidence type="ECO:0000256" key="9">
    <source>
        <dbReference type="ARBA" id="ARBA00022737"/>
    </source>
</evidence>
<evidence type="ECO:0000256" key="1">
    <source>
        <dbReference type="ARBA" id="ARBA00003651"/>
    </source>
</evidence>
<keyword evidence="5" id="KW-0964">Secreted</keyword>
<protein>
    <recommendedName>
        <fullName evidence="4">Beta-2-glycoprotein 1</fullName>
    </recommendedName>
    <alternativeName>
        <fullName evidence="13">Apolipoprotein H</fullName>
    </alternativeName>
    <alternativeName>
        <fullName evidence="14">Beta-2-glycoprotein I</fullName>
    </alternativeName>
</protein>
<keyword evidence="18" id="KW-1185">Reference proteome</keyword>
<reference evidence="19" key="1">
    <citation type="submission" date="2025-08" db="UniProtKB">
        <authorList>
            <consortium name="RefSeq"/>
        </authorList>
    </citation>
    <scope>IDENTIFICATION</scope>
</reference>
<keyword evidence="10" id="KW-0472">Membrane</keyword>
<dbReference type="GO" id="GO:0016020">
    <property type="term" value="C:membrane"/>
    <property type="evidence" value="ECO:0007669"/>
    <property type="project" value="UniProtKB-SubCell"/>
</dbReference>
<name>A0A3Q0G5N3_ALLSI</name>
<comment type="subcellular location">
    <subcellularLocation>
        <location evidence="2">Membrane</location>
    </subcellularLocation>
    <subcellularLocation>
        <location evidence="3">Secreted</location>
    </subcellularLocation>
</comment>
<dbReference type="Pfam" id="PF09014">
    <property type="entry name" value="Sushi_2"/>
    <property type="match status" value="1"/>
</dbReference>
<proteinExistence type="predicted"/>
<feature type="disulfide bond" evidence="15">
    <location>
        <begin position="206"/>
        <end position="249"/>
    </location>
</feature>
<dbReference type="GO" id="GO:0030414">
    <property type="term" value="F:peptidase inhibitor activity"/>
    <property type="evidence" value="ECO:0007669"/>
    <property type="project" value="InterPro"/>
</dbReference>
<keyword evidence="7" id="KW-0358">Heparin-binding</keyword>
<keyword evidence="12" id="KW-0325">Glycoprotein</keyword>
<keyword evidence="8 16" id="KW-0732">Signal</keyword>
<dbReference type="Pfam" id="PF00084">
    <property type="entry name" value="Sushi"/>
    <property type="match status" value="3"/>
</dbReference>
<dbReference type="PROSITE" id="PS50923">
    <property type="entry name" value="SUSHI"/>
    <property type="match status" value="3"/>
</dbReference>
<dbReference type="GeneID" id="102372103"/>
<evidence type="ECO:0000256" key="14">
    <source>
        <dbReference type="ARBA" id="ARBA00033414"/>
    </source>
</evidence>
<evidence type="ECO:0000256" key="11">
    <source>
        <dbReference type="ARBA" id="ARBA00023157"/>
    </source>
</evidence>
<evidence type="ECO:0000256" key="15">
    <source>
        <dbReference type="PROSITE-ProRule" id="PRU00302"/>
    </source>
</evidence>
<dbReference type="GO" id="GO:0005576">
    <property type="term" value="C:extracellular region"/>
    <property type="evidence" value="ECO:0007669"/>
    <property type="project" value="UniProtKB-SubCell"/>
</dbReference>
<dbReference type="InterPro" id="IPR035976">
    <property type="entry name" value="Sushi/SCR/CCP_sf"/>
</dbReference>
<dbReference type="InterPro" id="IPR008197">
    <property type="entry name" value="WAP_dom"/>
</dbReference>
<keyword evidence="9" id="KW-0677">Repeat</keyword>
<evidence type="ECO:0000313" key="18">
    <source>
        <dbReference type="Proteomes" id="UP000189705"/>
    </source>
</evidence>
<dbReference type="SMART" id="SM00032">
    <property type="entry name" value="CCP"/>
    <property type="match status" value="3"/>
</dbReference>
<evidence type="ECO:0000256" key="2">
    <source>
        <dbReference type="ARBA" id="ARBA00004370"/>
    </source>
</evidence>
<evidence type="ECO:0000256" key="4">
    <source>
        <dbReference type="ARBA" id="ARBA00020104"/>
    </source>
</evidence>
<feature type="domain" description="Sushi" evidence="17">
    <location>
        <begin position="146"/>
        <end position="203"/>
    </location>
</feature>
<feature type="chain" id="PRO_5018271372" description="Beta-2-glycoprotein 1" evidence="16">
    <location>
        <begin position="24"/>
        <end position="349"/>
    </location>
</feature>
<evidence type="ECO:0000256" key="6">
    <source>
        <dbReference type="ARBA" id="ARBA00022659"/>
    </source>
</evidence>
<evidence type="ECO:0000256" key="13">
    <source>
        <dbReference type="ARBA" id="ARBA00029855"/>
    </source>
</evidence>
<accession>A0A3Q0G5N3</accession>
<keyword evidence="11 15" id="KW-1015">Disulfide bond</keyword>
<dbReference type="CDD" id="cd00033">
    <property type="entry name" value="CCP"/>
    <property type="match status" value="3"/>
</dbReference>
<comment type="caution">
    <text evidence="15">Lacks conserved residue(s) required for the propagation of feature annotation.</text>
</comment>
<feature type="signal peptide" evidence="16">
    <location>
        <begin position="1"/>
        <end position="23"/>
    </location>
</feature>
<dbReference type="RefSeq" id="XP_025053418.1">
    <property type="nucleotide sequence ID" value="XM_025197633.1"/>
</dbReference>